<evidence type="ECO:0000256" key="1">
    <source>
        <dbReference type="SAM" id="Phobius"/>
    </source>
</evidence>
<feature type="transmembrane region" description="Helical" evidence="1">
    <location>
        <begin position="62"/>
        <end position="82"/>
    </location>
</feature>
<dbReference type="AlphaFoldDB" id="A0A2B0LNY2"/>
<keyword evidence="1" id="KW-0472">Membrane</keyword>
<evidence type="ECO:0000313" key="2">
    <source>
        <dbReference type="EMBL" id="PFK30950.1"/>
    </source>
</evidence>
<dbReference type="EMBL" id="NUWN01000100">
    <property type="protein sequence ID" value="PFK30950.1"/>
    <property type="molecule type" value="Genomic_DNA"/>
</dbReference>
<reference evidence="2 3" key="1">
    <citation type="submission" date="2017-09" db="EMBL/GenBank/DDBJ databases">
        <title>Large-scale bioinformatics analysis of Bacillus genomes uncovers conserved roles of natural products in bacterial physiology.</title>
        <authorList>
            <consortium name="Agbiome Team Llc"/>
            <person name="Bleich R.M."/>
            <person name="Grubbs K.J."/>
            <person name="Santa Maria K.C."/>
            <person name="Allen S.E."/>
            <person name="Farag S."/>
            <person name="Shank E.A."/>
            <person name="Bowers A."/>
        </authorList>
    </citation>
    <scope>NUCLEOTIDE SEQUENCE [LARGE SCALE GENOMIC DNA]</scope>
    <source>
        <strain evidence="2 3">AFS083043</strain>
    </source>
</reference>
<evidence type="ECO:0000313" key="3">
    <source>
        <dbReference type="Proteomes" id="UP000242656"/>
    </source>
</evidence>
<feature type="transmembrane region" description="Helical" evidence="1">
    <location>
        <begin position="7"/>
        <end position="25"/>
    </location>
</feature>
<dbReference type="Proteomes" id="UP000242656">
    <property type="component" value="Unassembled WGS sequence"/>
</dbReference>
<sequence length="83" mass="9665">MNKTLKALKICGAVVFTLIWCWVMKDIVFHTYLNYSVWLHCLYIVCFSISAINAYRLNKRVFALLLFLAVILNATSLVKMYII</sequence>
<keyword evidence="1" id="KW-1133">Transmembrane helix</keyword>
<proteinExistence type="predicted"/>
<feature type="transmembrane region" description="Helical" evidence="1">
    <location>
        <begin position="37"/>
        <end position="55"/>
    </location>
</feature>
<comment type="caution">
    <text evidence="2">The sequence shown here is derived from an EMBL/GenBank/DDBJ whole genome shotgun (WGS) entry which is preliminary data.</text>
</comment>
<protein>
    <submittedName>
        <fullName evidence="2">Uncharacterized protein</fullName>
    </submittedName>
</protein>
<keyword evidence="1" id="KW-0812">Transmembrane</keyword>
<gene>
    <name evidence="2" type="ORF">COI93_21770</name>
</gene>
<dbReference type="RefSeq" id="WP_098492510.1">
    <property type="nucleotide sequence ID" value="NZ_NUWN01000100.1"/>
</dbReference>
<name>A0A2B0LNY2_BACCE</name>
<organism evidence="2 3">
    <name type="scientific">Bacillus cereus</name>
    <dbReference type="NCBI Taxonomy" id="1396"/>
    <lineage>
        <taxon>Bacteria</taxon>
        <taxon>Bacillati</taxon>
        <taxon>Bacillota</taxon>
        <taxon>Bacilli</taxon>
        <taxon>Bacillales</taxon>
        <taxon>Bacillaceae</taxon>
        <taxon>Bacillus</taxon>
        <taxon>Bacillus cereus group</taxon>
    </lineage>
</organism>
<accession>A0A2B0LNY2</accession>